<dbReference type="PANTHER" id="PTHR47246">
    <property type="entry name" value="MUCIN-19"/>
    <property type="match status" value="1"/>
</dbReference>
<comment type="subcellular location">
    <subcellularLocation>
        <location evidence="1">Secreted</location>
    </subcellularLocation>
</comment>
<feature type="region of interest" description="Disordered" evidence="3">
    <location>
        <begin position="76"/>
        <end position="171"/>
    </location>
</feature>
<dbReference type="Proteomes" id="UP000005239">
    <property type="component" value="Unassembled WGS sequence"/>
</dbReference>
<reference evidence="6" key="1">
    <citation type="journal article" date="2008" name="Nat. Genet.">
        <title>The Pristionchus pacificus genome provides a unique perspective on nematode lifestyle and parasitism.</title>
        <authorList>
            <person name="Dieterich C."/>
            <person name="Clifton S.W."/>
            <person name="Schuster L.N."/>
            <person name="Chinwalla A."/>
            <person name="Delehaunty K."/>
            <person name="Dinkelacker I."/>
            <person name="Fulton L."/>
            <person name="Fulton R."/>
            <person name="Godfrey J."/>
            <person name="Minx P."/>
            <person name="Mitreva M."/>
            <person name="Roeseler W."/>
            <person name="Tian H."/>
            <person name="Witte H."/>
            <person name="Yang S.P."/>
            <person name="Wilson R.K."/>
            <person name="Sommer R.J."/>
        </authorList>
    </citation>
    <scope>NUCLEOTIDE SEQUENCE [LARGE SCALE GENOMIC DNA]</scope>
    <source>
        <strain evidence="6">PS312</strain>
    </source>
</reference>
<feature type="compositionally biased region" description="Basic and acidic residues" evidence="3">
    <location>
        <begin position="922"/>
        <end position="939"/>
    </location>
</feature>
<name>A0A2A6CVE5_PRIPA</name>
<dbReference type="GO" id="GO:0005576">
    <property type="term" value="C:extracellular region"/>
    <property type="evidence" value="ECO:0007669"/>
    <property type="project" value="UniProtKB-SubCell"/>
</dbReference>
<evidence type="ECO:0000256" key="4">
    <source>
        <dbReference type="SAM" id="SignalP"/>
    </source>
</evidence>
<dbReference type="AlphaFoldDB" id="A0A2A6CVE5"/>
<feature type="region of interest" description="Disordered" evidence="3">
    <location>
        <begin position="558"/>
        <end position="620"/>
    </location>
</feature>
<evidence type="ECO:0000256" key="3">
    <source>
        <dbReference type="SAM" id="MobiDB-lite"/>
    </source>
</evidence>
<feature type="region of interest" description="Disordered" evidence="3">
    <location>
        <begin position="845"/>
        <end position="880"/>
    </location>
</feature>
<feature type="compositionally biased region" description="Basic and acidic residues" evidence="3">
    <location>
        <begin position="269"/>
        <end position="283"/>
    </location>
</feature>
<organism evidence="5 6">
    <name type="scientific">Pristionchus pacificus</name>
    <name type="common">Parasitic nematode worm</name>
    <dbReference type="NCBI Taxonomy" id="54126"/>
    <lineage>
        <taxon>Eukaryota</taxon>
        <taxon>Metazoa</taxon>
        <taxon>Ecdysozoa</taxon>
        <taxon>Nematoda</taxon>
        <taxon>Chromadorea</taxon>
        <taxon>Rhabditida</taxon>
        <taxon>Rhabditina</taxon>
        <taxon>Diplogasteromorpha</taxon>
        <taxon>Diplogasteroidea</taxon>
        <taxon>Neodiplogasteridae</taxon>
        <taxon>Pristionchus</taxon>
    </lineage>
</organism>
<sequence length="1133" mass="124724">MGPSCLLRDVILLALIAAVGAAVDFRISASTIAPFDDLPPDFEAEIDQVAEFAVPRPSLKSVEELLERGEIRLNETISGEANERSGEEETEEEVVKISGDVTTTQAPQISTTATPMTTPSTTTVPTTTTTRAPTTTTTTTIKPTTVSTTTVASTTTTTTKPTPSTTLPPNLKIDFRGIPRELLTSEEIEEQERQEDEELQKALKLLPEKEIGKKKLQEETFFAFSEGEETETVDKDEGVSKDDLPPSPPVDDKKVLSLNKIFDEDDDDVGKREAETTTEKTDLDMLGEPSSAAPVTEIVELRTTAPTTTTMVPANLFARNMPQNFEQFTFQVGRNFVPRQIFMKPKDGVSALIDMAIPQLPKASPLIGKEMVEIDLPVRIPEFATTTPSTTTRITTTTSSTTTTAAPTTTTIPVQETTVDFKFPFVVPDGIKSEDKKKSIEESLKEIKDAFKRIRQLVREDGKEDGSEMTSASAEDDFMTAPPPPSPTVPPTTVRTTRTTTVTTTPAPTTTTTVPTTTTTSTVVTTTEEEQIKAGDRPSWLDLSVFAENHKGFFSTTTLSASSTTSTTTTSEEPTTTPTESPPQEALLMQAFAATEKKKDEQKEAVEKKEKESEFGGNIFDEIAERGDAVRFSTAALPSPPPTTARSFSPPLPSLPESLTAEDGVIRQVTRRPRDQSAPPKAPSLQQEVLPKAFRSLVDDLESEAETQRLLMEQLKLEEAQLTSTTTRRPRKRVSRKRITTTTTTASPAFLDGALTNEVDEFFDGPKEEAKEKVRTSGRVLQSNSIVAGARRRLLKGRRKGVNEQQQKQLGEIKHARIVRTQKRLVLVPEEEEIGKWVESQERVRQSKQTQALPPVKGAGRTTPPPVFSIGDPAKMRTTPGPLQAISITSRPYFNVNSRMHVQQLQPQPDGTLAVRQFEMDSAEHIQPQERRAIVEPRRPLSRPSSHTDPLSARARDTELAMQRIASQIADKMFPSTKALQQVQPIRPVPLAPPRHTIRIGKRVPSPTAVPLAVKRTVDSSRVSIDASLDPISIDPRTVRVRNRRNKHVVGISRRRKYTQGQAGASHRIVLHADPSLPVGAIEVPGLIRGERSVHEGERQLGTRSAPIKPPVLHPLVVDRNYDRQTIDRDIRL</sequence>
<dbReference type="PANTHER" id="PTHR47246:SF1">
    <property type="entry name" value="MUCIN-19"/>
    <property type="match status" value="1"/>
</dbReference>
<feature type="compositionally biased region" description="Low complexity" evidence="3">
    <location>
        <begin position="491"/>
        <end position="526"/>
    </location>
</feature>
<evidence type="ECO:0000256" key="2">
    <source>
        <dbReference type="ARBA" id="ARBA00022525"/>
    </source>
</evidence>
<feature type="compositionally biased region" description="Polar residues" evidence="3">
    <location>
        <begin position="100"/>
        <end position="109"/>
    </location>
</feature>
<feature type="compositionally biased region" description="Low complexity" evidence="3">
    <location>
        <begin position="644"/>
        <end position="659"/>
    </location>
</feature>
<evidence type="ECO:0000313" key="6">
    <source>
        <dbReference type="Proteomes" id="UP000005239"/>
    </source>
</evidence>
<accession>A0A2A6CVE5</accession>
<reference evidence="5" key="2">
    <citation type="submission" date="2022-06" db="UniProtKB">
        <authorList>
            <consortium name="EnsemblMetazoa"/>
        </authorList>
    </citation>
    <scope>IDENTIFICATION</scope>
    <source>
        <strain evidence="5">PS312</strain>
    </source>
</reference>
<protein>
    <submittedName>
        <fullName evidence="5">Uncharacterized protein</fullName>
    </submittedName>
</protein>
<feature type="region of interest" description="Disordered" evidence="3">
    <location>
        <begin position="922"/>
        <end position="952"/>
    </location>
</feature>
<feature type="compositionally biased region" description="Pro residues" evidence="3">
    <location>
        <begin position="481"/>
        <end position="490"/>
    </location>
</feature>
<feature type="compositionally biased region" description="Low complexity" evidence="3">
    <location>
        <begin position="558"/>
        <end position="583"/>
    </location>
</feature>
<evidence type="ECO:0000313" key="5">
    <source>
        <dbReference type="EnsemblMetazoa" id="PPA08718.1"/>
    </source>
</evidence>
<keyword evidence="2" id="KW-0964">Secreted</keyword>
<gene>
    <name evidence="5" type="primary">WBGene00098272</name>
</gene>
<keyword evidence="4" id="KW-0732">Signal</keyword>
<proteinExistence type="predicted"/>
<accession>A0A8R1YB27</accession>
<keyword evidence="6" id="KW-1185">Reference proteome</keyword>
<evidence type="ECO:0000256" key="1">
    <source>
        <dbReference type="ARBA" id="ARBA00004613"/>
    </source>
</evidence>
<feature type="compositionally biased region" description="Low complexity" evidence="3">
    <location>
        <begin position="110"/>
        <end position="169"/>
    </location>
</feature>
<feature type="region of interest" description="Disordered" evidence="3">
    <location>
        <begin position="460"/>
        <end position="534"/>
    </location>
</feature>
<feature type="signal peptide" evidence="4">
    <location>
        <begin position="1"/>
        <end position="21"/>
    </location>
</feature>
<feature type="region of interest" description="Disordered" evidence="3">
    <location>
        <begin position="225"/>
        <end position="288"/>
    </location>
</feature>
<feature type="compositionally biased region" description="Basic and acidic residues" evidence="3">
    <location>
        <begin position="595"/>
        <end position="614"/>
    </location>
</feature>
<feature type="chain" id="PRO_5043624221" evidence="4">
    <location>
        <begin position="22"/>
        <end position="1133"/>
    </location>
</feature>
<feature type="compositionally biased region" description="Basic and acidic residues" evidence="3">
    <location>
        <begin position="232"/>
        <end position="255"/>
    </location>
</feature>
<feature type="region of interest" description="Disordered" evidence="3">
    <location>
        <begin position="634"/>
        <end position="688"/>
    </location>
</feature>
<dbReference type="EnsemblMetazoa" id="PPA08718.1">
    <property type="protein sequence ID" value="PPA08718.1"/>
    <property type="gene ID" value="WBGene00098272"/>
</dbReference>